<evidence type="ECO:0000256" key="8">
    <source>
        <dbReference type="ARBA" id="ARBA00022840"/>
    </source>
</evidence>
<dbReference type="GO" id="GO:0005634">
    <property type="term" value="C:nucleus"/>
    <property type="evidence" value="ECO:0007669"/>
    <property type="project" value="TreeGrafter"/>
</dbReference>
<dbReference type="PANTHER" id="PTHR14456">
    <property type="entry name" value="INOSITOL POLYPHOSPHATE KINASE 1"/>
    <property type="match status" value="1"/>
</dbReference>
<evidence type="ECO:0000256" key="5">
    <source>
        <dbReference type="ARBA" id="ARBA00022679"/>
    </source>
</evidence>
<organism evidence="10 11">
    <name type="scientific">Maudiozyma barnettii</name>
    <dbReference type="NCBI Taxonomy" id="61262"/>
    <lineage>
        <taxon>Eukaryota</taxon>
        <taxon>Fungi</taxon>
        <taxon>Dikarya</taxon>
        <taxon>Ascomycota</taxon>
        <taxon>Saccharomycotina</taxon>
        <taxon>Saccharomycetes</taxon>
        <taxon>Saccharomycetales</taxon>
        <taxon>Saccharomycetaceae</taxon>
        <taxon>Maudiozyma</taxon>
    </lineage>
</organism>
<comment type="caution">
    <text evidence="10">The sequence shown here is derived from an EMBL/GenBank/DDBJ whole genome shotgun (WGS) entry which is preliminary data.</text>
</comment>
<accession>A0A8H2VBB6</accession>
<dbReference type="Pfam" id="PF06090">
    <property type="entry name" value="Ins_P5_2-kin"/>
    <property type="match status" value="2"/>
</dbReference>
<dbReference type="GO" id="GO:0005524">
    <property type="term" value="F:ATP binding"/>
    <property type="evidence" value="ECO:0007669"/>
    <property type="project" value="UniProtKB-KW"/>
</dbReference>
<evidence type="ECO:0000313" key="11">
    <source>
        <dbReference type="Proteomes" id="UP000644660"/>
    </source>
</evidence>
<protein>
    <recommendedName>
        <fullName evidence="4 9">Inositol-pentakisphosphate 2-kinase</fullName>
        <ecNumber evidence="3 9">2.7.1.158</ecNumber>
    </recommendedName>
</protein>
<dbReference type="InterPro" id="IPR009286">
    <property type="entry name" value="Ins_P5_2-kin"/>
</dbReference>
<dbReference type="Proteomes" id="UP000644660">
    <property type="component" value="Unassembled WGS sequence"/>
</dbReference>
<evidence type="ECO:0000256" key="3">
    <source>
        <dbReference type="ARBA" id="ARBA00012023"/>
    </source>
</evidence>
<dbReference type="OrthoDB" id="272370at2759"/>
<evidence type="ECO:0000256" key="2">
    <source>
        <dbReference type="ARBA" id="ARBA00008305"/>
    </source>
</evidence>
<name>A0A8H2VBB6_9SACH</name>
<comment type="catalytic activity">
    <reaction evidence="9">
        <text>1D-myo-inositol 1,3,4,5,6-pentakisphosphate + ATP = 1D-myo-inositol hexakisphosphate + ADP + H(+)</text>
        <dbReference type="Rhea" id="RHEA:20313"/>
        <dbReference type="ChEBI" id="CHEBI:15378"/>
        <dbReference type="ChEBI" id="CHEBI:30616"/>
        <dbReference type="ChEBI" id="CHEBI:57733"/>
        <dbReference type="ChEBI" id="CHEBI:58130"/>
        <dbReference type="ChEBI" id="CHEBI:456216"/>
        <dbReference type="EC" id="2.7.1.158"/>
    </reaction>
</comment>
<reference evidence="10 11" key="1">
    <citation type="submission" date="2020-05" db="EMBL/GenBank/DDBJ databases">
        <authorList>
            <person name="Casaregola S."/>
            <person name="Devillers H."/>
            <person name="Grondin C."/>
        </authorList>
    </citation>
    <scope>NUCLEOTIDE SEQUENCE [LARGE SCALE GENOMIC DNA]</scope>
    <source>
        <strain evidence="10 11">CLIB 1767</strain>
    </source>
</reference>
<keyword evidence="8 9" id="KW-0067">ATP-binding</keyword>
<evidence type="ECO:0000256" key="9">
    <source>
        <dbReference type="RuleBase" id="RU364126"/>
    </source>
</evidence>
<dbReference type="EC" id="2.7.1.158" evidence="3 9"/>
<comment type="function">
    <text evidence="1">Has kinase activity and phosphorylates inositol-1,3,4,5,6-pentakisphosphate (Ins(1,3,4,5,6)P5) to produce 1,2,3,4,5,6-hexakisphosphate (InsP6), also known as phytate.</text>
</comment>
<dbReference type="GeneID" id="64855250"/>
<sequence>MTVRLAGKGNANILIDYEDPVWLYRCCIKYPDSIQKCNEYTYNNIQFINTRMIPLLKDLVCPMTLVNVPAKEIYNIYKDYVDVNCADSDIIACLRIPNLRPSKKYSIRVQSDHLTKIYTTKDNHSVLLEIKPKWLHNPTPYCRNCTDNSRKNRNIKYCYSELLQDINQMRLIIETERKLKIPQQFIEIITKYFIDKENVLQKLHDIQKSLHCDDGFKTPSQDNKDINDIQTLMTLRDVSCFIEWDQTMLSITDLKVNVVDVDLKSIDKMTYWKNTQSILDKYQLKVVH</sequence>
<evidence type="ECO:0000313" key="10">
    <source>
        <dbReference type="EMBL" id="CAB4252127.1"/>
    </source>
</evidence>
<keyword evidence="6 9" id="KW-0547">Nucleotide-binding</keyword>
<dbReference type="PANTHER" id="PTHR14456:SF2">
    <property type="entry name" value="INOSITOL-PENTAKISPHOSPHATE 2-KINASE"/>
    <property type="match status" value="1"/>
</dbReference>
<dbReference type="GO" id="GO:0035299">
    <property type="term" value="F:inositol-1,3,4,5,6-pentakisphosphate 2-kinase activity"/>
    <property type="evidence" value="ECO:0007669"/>
    <property type="project" value="UniProtKB-EC"/>
</dbReference>
<evidence type="ECO:0000256" key="7">
    <source>
        <dbReference type="ARBA" id="ARBA00022777"/>
    </source>
</evidence>
<evidence type="ECO:0000256" key="1">
    <source>
        <dbReference type="ARBA" id="ARBA00003979"/>
    </source>
</evidence>
<keyword evidence="7 9" id="KW-0418">Kinase</keyword>
<proteinExistence type="inferred from homology"/>
<keyword evidence="5 9" id="KW-0808">Transferase</keyword>
<keyword evidence="11" id="KW-1185">Reference proteome</keyword>
<comment type="similarity">
    <text evidence="2">Belongs to the IPK1 type 1 family.</text>
</comment>
<dbReference type="EMBL" id="CAEFZW010000001">
    <property type="protein sequence ID" value="CAB4252127.1"/>
    <property type="molecule type" value="Genomic_DNA"/>
</dbReference>
<dbReference type="AlphaFoldDB" id="A0A8H2VBB6"/>
<gene>
    <name evidence="10" type="ORF">KABA2_01S06644</name>
</gene>
<evidence type="ECO:0000256" key="6">
    <source>
        <dbReference type="ARBA" id="ARBA00022741"/>
    </source>
</evidence>
<comment type="function">
    <text evidence="9">Phosphorylates Ins(1,3,4,5,6)P5 at position 2 to form Ins(1,2,3,4,5,6)P6 (InsP6 or phytate).</text>
</comment>
<dbReference type="GO" id="GO:0032958">
    <property type="term" value="P:inositol phosphate biosynthetic process"/>
    <property type="evidence" value="ECO:0007669"/>
    <property type="project" value="TreeGrafter"/>
</dbReference>
<evidence type="ECO:0000256" key="4">
    <source>
        <dbReference type="ARBA" id="ARBA00014846"/>
    </source>
</evidence>
<comment type="domain">
    <text evidence="9">The EXKPK motif is conserved in inositol-pentakisphosphate 2-kinases of both family 1 and 2.</text>
</comment>
<dbReference type="RefSeq" id="XP_041404166.1">
    <property type="nucleotide sequence ID" value="XM_041548232.1"/>
</dbReference>